<sequence>MKLKASCLGLQDPFSAGIMSFPLGAIKKAFSFPSGREGFIAPDISFMRINSWPYNITIYKICQLFLVNVPPSIEAGASCFNENSTTDSEEL</sequence>
<comment type="caution">
    <text evidence="1">The sequence shown here is derived from an EMBL/GenBank/DDBJ whole genome shotgun (WGS) entry which is preliminary data.</text>
</comment>
<evidence type="ECO:0000313" key="1">
    <source>
        <dbReference type="EMBL" id="MFG6271567.1"/>
    </source>
</evidence>
<name>A0ABW7DJL5_9FIRM</name>
<protein>
    <submittedName>
        <fullName evidence="1">Uncharacterized protein</fullName>
    </submittedName>
</protein>
<proteinExistence type="predicted"/>
<keyword evidence="2" id="KW-1185">Reference proteome</keyword>
<dbReference type="EMBL" id="JBIEKR010000001">
    <property type="protein sequence ID" value="MFG6271567.1"/>
    <property type="molecule type" value="Genomic_DNA"/>
</dbReference>
<organism evidence="1 2">
    <name type="scientific">Megasphaera hexanoica</name>
    <dbReference type="NCBI Taxonomy" id="1675036"/>
    <lineage>
        <taxon>Bacteria</taxon>
        <taxon>Bacillati</taxon>
        <taxon>Bacillota</taxon>
        <taxon>Negativicutes</taxon>
        <taxon>Veillonellales</taxon>
        <taxon>Veillonellaceae</taxon>
        <taxon>Megasphaera</taxon>
    </lineage>
</organism>
<feature type="non-terminal residue" evidence="1">
    <location>
        <position position="91"/>
    </location>
</feature>
<gene>
    <name evidence="1" type="ORF">ACGTZG_00005</name>
</gene>
<evidence type="ECO:0000313" key="2">
    <source>
        <dbReference type="Proteomes" id="UP001605989"/>
    </source>
</evidence>
<reference evidence="1 2" key="1">
    <citation type="submission" date="2024-10" db="EMBL/GenBank/DDBJ databases">
        <authorList>
            <person name="Sang B.-I."/>
            <person name="Prabhaharan D."/>
        </authorList>
    </citation>
    <scope>NUCLEOTIDE SEQUENCE [LARGE SCALE GENOMIC DNA]</scope>
    <source>
        <strain evidence="1 2">MH</strain>
    </source>
</reference>
<accession>A0ABW7DJL5</accession>
<dbReference type="RefSeq" id="WP_206085048.1">
    <property type="nucleotide sequence ID" value="NZ_JABAFG010000015.1"/>
</dbReference>
<dbReference type="Proteomes" id="UP001605989">
    <property type="component" value="Unassembled WGS sequence"/>
</dbReference>